<gene>
    <name evidence="3" type="ORF">XA68_16578</name>
</gene>
<feature type="region of interest" description="Disordered" evidence="1">
    <location>
        <begin position="254"/>
        <end position="345"/>
    </location>
</feature>
<keyword evidence="2" id="KW-0732">Signal</keyword>
<evidence type="ECO:0000256" key="1">
    <source>
        <dbReference type="SAM" id="MobiDB-lite"/>
    </source>
</evidence>
<reference evidence="3 4" key="1">
    <citation type="journal article" date="2015" name="BMC Genomics">
        <title>Gene expression during zombie ant biting behavior reflects the complexity underlying fungal parasitic behavioral manipulation.</title>
        <authorList>
            <person name="de Bekker C."/>
            <person name="Ohm R.A."/>
            <person name="Loreto R.G."/>
            <person name="Sebastian A."/>
            <person name="Albert I."/>
            <person name="Merrow M."/>
            <person name="Brachmann A."/>
            <person name="Hughes D.P."/>
        </authorList>
    </citation>
    <scope>NUCLEOTIDE SEQUENCE [LARGE SCALE GENOMIC DNA]</scope>
    <source>
        <strain evidence="3 4">SC16a</strain>
    </source>
</reference>
<accession>A0A2A9PJM3</accession>
<feature type="signal peptide" evidence="2">
    <location>
        <begin position="1"/>
        <end position="18"/>
    </location>
</feature>
<name>A0A2A9PJM3_OPHUN</name>
<evidence type="ECO:0000256" key="2">
    <source>
        <dbReference type="SAM" id="SignalP"/>
    </source>
</evidence>
<dbReference type="AlphaFoldDB" id="A0A2A9PJM3"/>
<evidence type="ECO:0000313" key="4">
    <source>
        <dbReference type="Proteomes" id="UP000037136"/>
    </source>
</evidence>
<protein>
    <submittedName>
        <fullName evidence="3">Uncharacterized protein</fullName>
    </submittedName>
</protein>
<proteinExistence type="predicted"/>
<dbReference type="STRING" id="268505.A0A2A9PJM3"/>
<feature type="chain" id="PRO_5012766956" evidence="2">
    <location>
        <begin position="19"/>
        <end position="767"/>
    </location>
</feature>
<keyword evidence="4" id="KW-1185">Reference proteome</keyword>
<comment type="caution">
    <text evidence="3">The sequence shown here is derived from an EMBL/GenBank/DDBJ whole genome shotgun (WGS) entry which is preliminary data.</text>
</comment>
<dbReference type="Proteomes" id="UP000037136">
    <property type="component" value="Unassembled WGS sequence"/>
</dbReference>
<sequence length="767" mass="83794">MKGLVVLSLHAVLVFSYGHPTTENDASNYLSNISVLGHSFKEPEIENSWGDGVCEKAIDSYVRPHQLVPLCNVLLETGQLAVDRVFRSQDADAAHQVTTSCDKNQAGRVCRMLEKRGSFTARSASFCSYRLKQELMTHPGRTWDLCRRHVIYNQHIVVNTTHRNDRLEMLFDGCFHSQHELARACESVEPPRGLGFQQCSSIQHYWHVVLILGSEMNIVCKKERPELEVPLRAGKALERKTQYHTAQAVRESCRCHNEHSNGRDPYGAPWGDSNIRRSNERPPWTDSNMARRDWNPARGPGSYDQPPWGPRHQPGAHDQNSWTGSDRGLQPWNNPSRPGLHDVHHPRTGLGMRPPPFGPGMRPAPYPVAPYVPQGPVLTETDMEKLMRLSQQFGFEIRNGLFAIFVMPQEARNAGVSWRLVYDLDADAKSQSRMRFEMCDAREQGRVVTKIGGQYIYGFPLEVNGQAWSSATISATGQNELLCDNGNLTYVKVRGKSISDFRPVEEAIAARKRGQFIKCDDVNKCQQTKCESSACNFNLVASVTADAKAGDGESASATATARASFKFDFEPCQTPTVCNCVRTCAEESNCMVQKPIRGVAPAPVPREQVRGATIADVAHAIAAAKAGHSDGGVHAAAEAEAGFDGRGNRGLRGSMGAGRRPGFHDSMLPDHGRAGVMSGHIEAQSEVTVGGRPSGLSNLDDSPFSQSGHPNSTGDRFGAPGIRTGQPGWRPSGDRGVADGNVVFAGCGRVAIASNILIGAVGLALLF</sequence>
<dbReference type="OrthoDB" id="4915302at2759"/>
<feature type="compositionally biased region" description="Polar residues" evidence="1">
    <location>
        <begin position="695"/>
        <end position="714"/>
    </location>
</feature>
<reference evidence="3 4" key="2">
    <citation type="journal article" date="2017" name="Sci. Rep.">
        <title>Ant-infecting Ophiocordyceps genomes reveal a high diversity of potential behavioral manipulation genes and a possible major role for enterotoxins.</title>
        <authorList>
            <person name="de Bekker C."/>
            <person name="Ohm R.A."/>
            <person name="Evans H.C."/>
            <person name="Brachmann A."/>
            <person name="Hughes D.P."/>
        </authorList>
    </citation>
    <scope>NUCLEOTIDE SEQUENCE [LARGE SCALE GENOMIC DNA]</scope>
    <source>
        <strain evidence="3 4">SC16a</strain>
    </source>
</reference>
<evidence type="ECO:0000313" key="3">
    <source>
        <dbReference type="EMBL" id="PFH61695.1"/>
    </source>
</evidence>
<feature type="region of interest" description="Disordered" evidence="1">
    <location>
        <begin position="643"/>
        <end position="674"/>
    </location>
</feature>
<feature type="compositionally biased region" description="Gly residues" evidence="1">
    <location>
        <begin position="644"/>
        <end position="656"/>
    </location>
</feature>
<organism evidence="3 4">
    <name type="scientific">Ophiocordyceps unilateralis</name>
    <name type="common">Zombie-ant fungus</name>
    <name type="synonym">Torrubia unilateralis</name>
    <dbReference type="NCBI Taxonomy" id="268505"/>
    <lineage>
        <taxon>Eukaryota</taxon>
        <taxon>Fungi</taxon>
        <taxon>Dikarya</taxon>
        <taxon>Ascomycota</taxon>
        <taxon>Pezizomycotina</taxon>
        <taxon>Sordariomycetes</taxon>
        <taxon>Hypocreomycetidae</taxon>
        <taxon>Hypocreales</taxon>
        <taxon>Ophiocordycipitaceae</taxon>
        <taxon>Ophiocordyceps</taxon>
    </lineage>
</organism>
<dbReference type="EMBL" id="LAZP02000059">
    <property type="protein sequence ID" value="PFH61695.1"/>
    <property type="molecule type" value="Genomic_DNA"/>
</dbReference>
<feature type="region of interest" description="Disordered" evidence="1">
    <location>
        <begin position="687"/>
        <end position="734"/>
    </location>
</feature>